<dbReference type="GO" id="GO:0005737">
    <property type="term" value="C:cytoplasm"/>
    <property type="evidence" value="ECO:0007669"/>
    <property type="project" value="TreeGrafter"/>
</dbReference>
<dbReference type="InterPro" id="IPR051908">
    <property type="entry name" value="Ribosomal_N-acetyltransferase"/>
</dbReference>
<dbReference type="InterPro" id="IPR000182">
    <property type="entry name" value="GNAT_dom"/>
</dbReference>
<protein>
    <submittedName>
        <fullName evidence="2">GNAT family protein</fullName>
    </submittedName>
</protein>
<dbReference type="PANTHER" id="PTHR43441">
    <property type="entry name" value="RIBOSOMAL-PROTEIN-SERINE ACETYLTRANSFERASE"/>
    <property type="match status" value="1"/>
</dbReference>
<feature type="domain" description="N-acetyltransferase" evidence="1">
    <location>
        <begin position="10"/>
        <end position="176"/>
    </location>
</feature>
<accession>A0A9J6R7R5</accession>
<dbReference type="PANTHER" id="PTHR43441:SF12">
    <property type="entry name" value="RIBOSOMAL N-ACETYLTRANSFERASE YDAF-RELATED"/>
    <property type="match status" value="1"/>
</dbReference>
<dbReference type="GO" id="GO:0008999">
    <property type="term" value="F:protein-N-terminal-alanine acetyltransferase activity"/>
    <property type="evidence" value="ECO:0007669"/>
    <property type="project" value="TreeGrafter"/>
</dbReference>
<dbReference type="InterPro" id="IPR016181">
    <property type="entry name" value="Acyl_CoA_acyltransferase"/>
</dbReference>
<dbReference type="SUPFAM" id="SSF55729">
    <property type="entry name" value="Acyl-CoA N-acyltransferases (Nat)"/>
    <property type="match status" value="1"/>
</dbReference>
<organism evidence="2 3">
    <name type="scientific">Natronobacillus azotifigens</name>
    <dbReference type="NCBI Taxonomy" id="472978"/>
    <lineage>
        <taxon>Bacteria</taxon>
        <taxon>Bacillati</taxon>
        <taxon>Bacillota</taxon>
        <taxon>Bacilli</taxon>
        <taxon>Bacillales</taxon>
        <taxon>Bacillaceae</taxon>
        <taxon>Natronobacillus</taxon>
    </lineage>
</organism>
<dbReference type="EMBL" id="JAPRAT010000001">
    <property type="protein sequence ID" value="MCZ0701682.1"/>
    <property type="molecule type" value="Genomic_DNA"/>
</dbReference>
<gene>
    <name evidence="2" type="ORF">OWO01_00470</name>
</gene>
<comment type="caution">
    <text evidence="2">The sequence shown here is derived from an EMBL/GenBank/DDBJ whole genome shotgun (WGS) entry which is preliminary data.</text>
</comment>
<proteinExistence type="predicted"/>
<evidence type="ECO:0000259" key="1">
    <source>
        <dbReference type="PROSITE" id="PS51186"/>
    </source>
</evidence>
<reference evidence="2" key="1">
    <citation type="submission" date="2022-11" db="EMBL/GenBank/DDBJ databases">
        <title>WGS of Natronobacillus azotifigens 24KS-1, an anaerobic diazotrophic haloalkaliphile from soda-rich habitats.</title>
        <authorList>
            <person name="Sorokin D.Y."/>
            <person name="Merkel A.Y."/>
        </authorList>
    </citation>
    <scope>NUCLEOTIDE SEQUENCE</scope>
    <source>
        <strain evidence="2">24KS-1</strain>
    </source>
</reference>
<dbReference type="Gene3D" id="3.40.630.30">
    <property type="match status" value="1"/>
</dbReference>
<dbReference type="RefSeq" id="WP_268778449.1">
    <property type="nucleotide sequence ID" value="NZ_JAPRAT010000001.1"/>
</dbReference>
<dbReference type="GO" id="GO:1990189">
    <property type="term" value="F:protein N-terminal-serine acetyltransferase activity"/>
    <property type="evidence" value="ECO:0007669"/>
    <property type="project" value="TreeGrafter"/>
</dbReference>
<dbReference type="AlphaFoldDB" id="A0A9J6R7R5"/>
<name>A0A9J6R7R5_9BACI</name>
<sequence>MFIHEIEPGLALKLIDYQDTDRLYNLIHRSRTFLRRWLAWVDHTTKPADTYSFVDASLKGYVERKSLTTVILYDHEIAGVVSFHAIDWQNKKAEIGYWLGEDYAGKGIMPKAVSALIDYAFFELLLNRVEIRAAVFNKSSRRVAEKLNFVEEGTIRGAEWLGDHFVDHVVYGMLVRDWVK</sequence>
<evidence type="ECO:0000313" key="2">
    <source>
        <dbReference type="EMBL" id="MCZ0701682.1"/>
    </source>
</evidence>
<dbReference type="Proteomes" id="UP001084197">
    <property type="component" value="Unassembled WGS sequence"/>
</dbReference>
<dbReference type="PROSITE" id="PS51186">
    <property type="entry name" value="GNAT"/>
    <property type="match status" value="1"/>
</dbReference>
<dbReference type="Pfam" id="PF13302">
    <property type="entry name" value="Acetyltransf_3"/>
    <property type="match status" value="1"/>
</dbReference>
<evidence type="ECO:0000313" key="3">
    <source>
        <dbReference type="Proteomes" id="UP001084197"/>
    </source>
</evidence>
<keyword evidence="3" id="KW-1185">Reference proteome</keyword>